<name>A0A7T6ZB54_9BACI</name>
<protein>
    <submittedName>
        <fullName evidence="2">DUF342 domain-containing protein</fullName>
    </submittedName>
</protein>
<dbReference type="Pfam" id="PF03961">
    <property type="entry name" value="FapA"/>
    <property type="match status" value="1"/>
</dbReference>
<keyword evidence="3" id="KW-1185">Reference proteome</keyword>
<dbReference type="InterPro" id="IPR005646">
    <property type="entry name" value="FapA"/>
</dbReference>
<dbReference type="KEGG" id="scib:HUG20_10265"/>
<dbReference type="RefSeq" id="WP_200084388.1">
    <property type="nucleotide sequence ID" value="NZ_CP054706.1"/>
</dbReference>
<dbReference type="Proteomes" id="UP000595349">
    <property type="component" value="Chromosome"/>
</dbReference>
<reference evidence="2 3" key="1">
    <citation type="submission" date="2020-06" db="EMBL/GenBank/DDBJ databases">
        <title>Genomic analysis of Salicibibacter sp. NKC21-4.</title>
        <authorList>
            <person name="Oh Y.J."/>
        </authorList>
    </citation>
    <scope>NUCLEOTIDE SEQUENCE [LARGE SCALE GENOMIC DNA]</scope>
    <source>
        <strain evidence="2 3">NKC21-4</strain>
    </source>
</reference>
<dbReference type="PANTHER" id="PTHR38032">
    <property type="entry name" value="POLYMERASE-RELATED"/>
    <property type="match status" value="1"/>
</dbReference>
<dbReference type="EMBL" id="CP054706">
    <property type="protein sequence ID" value="QQK80235.1"/>
    <property type="molecule type" value="Genomic_DNA"/>
</dbReference>
<dbReference type="PANTHER" id="PTHR38032:SF1">
    <property type="entry name" value="RNA-BINDING PROTEIN KHPB N-TERMINAL DOMAIN-CONTAINING PROTEIN"/>
    <property type="match status" value="1"/>
</dbReference>
<evidence type="ECO:0000259" key="1">
    <source>
        <dbReference type="Pfam" id="PF20250"/>
    </source>
</evidence>
<proteinExistence type="predicted"/>
<dbReference type="AlphaFoldDB" id="A0A7T6ZB54"/>
<gene>
    <name evidence="2" type="ORF">HUG20_10265</name>
</gene>
<evidence type="ECO:0000313" key="2">
    <source>
        <dbReference type="EMBL" id="QQK80235.1"/>
    </source>
</evidence>
<organism evidence="2 3">
    <name type="scientific">Salicibibacter cibi</name>
    <dbReference type="NCBI Taxonomy" id="2743001"/>
    <lineage>
        <taxon>Bacteria</taxon>
        <taxon>Bacillati</taxon>
        <taxon>Bacillota</taxon>
        <taxon>Bacilli</taxon>
        <taxon>Bacillales</taxon>
        <taxon>Bacillaceae</taxon>
        <taxon>Salicibibacter</taxon>
    </lineage>
</organism>
<dbReference type="InterPro" id="IPR046866">
    <property type="entry name" value="FapA_N"/>
</dbReference>
<accession>A0A7T6ZB54</accession>
<dbReference type="InterPro" id="IPR046865">
    <property type="entry name" value="FapA_b_solenoid"/>
</dbReference>
<dbReference type="Pfam" id="PF20250">
    <property type="entry name" value="FapA_N"/>
    <property type="match status" value="1"/>
</dbReference>
<sequence>MELTQYFKIKVSRDAMMASCFSNKPVEDRDYHDEDVLKFLHANGIVYGIDDESIRKLANDLVHVTFPLIVARGKKPTRGTDAYLEATRKNYASQEESEDFGSVDLRQVTEIPMATQNEIVARKVEATTGEAGVDVYGNPIPGLRGKDFTLRAGKNTALSEDGKSLQAILNGQLSIAGRTVHVYPVYEVPGDLTMKTGNITFNGNVVIHGSIASGYRVNADGDIHVKGSVDAAYLEAGGSIFVSQGIAGQGKGEINARYDVYSGYINQGIVFAGHDMHVSNHILHSQCEAGNALICTSGKGNVVGGQLSAGRKIKVKEAGNGLNTHTSLYIGVQEKLLTARKEAESVLLNGKEEKGKLQTLQTKMAEKERENPLLSTKDRIMKLRIRQSLSELYDRMREAYDTLQAFNDRIGERDNGGVFITHQAFVNTNVHIGKYKRRITKNRNAVNIFLSEGEIRIEQQDS</sequence>
<evidence type="ECO:0000313" key="3">
    <source>
        <dbReference type="Proteomes" id="UP000595349"/>
    </source>
</evidence>
<feature type="domain" description="Flagellar Assembly Protein A N-terminal region" evidence="1">
    <location>
        <begin position="7"/>
        <end position="176"/>
    </location>
</feature>